<dbReference type="InterPro" id="IPR051693">
    <property type="entry name" value="UPF0046_metallophosphoest"/>
</dbReference>
<name>A0A0N7LB97_9BASI</name>
<reference evidence="3" key="1">
    <citation type="submission" date="2014-09" db="EMBL/GenBank/DDBJ databases">
        <authorList>
            <person name="Sharma Rahul"/>
            <person name="Thines Marco"/>
        </authorList>
    </citation>
    <scope>NUCLEOTIDE SEQUENCE [LARGE SCALE GENOMIC DNA]</scope>
</reference>
<dbReference type="AlphaFoldDB" id="A0A0N7LB97"/>
<protein>
    <submittedName>
        <fullName evidence="2">Phosphoesterases</fullName>
    </submittedName>
</protein>
<proteinExistence type="predicted"/>
<dbReference type="PANTHER" id="PTHR12905">
    <property type="entry name" value="METALLOPHOSPHOESTERASE"/>
    <property type="match status" value="1"/>
</dbReference>
<dbReference type="EMBL" id="CCYA01000276">
    <property type="protein sequence ID" value="CEH18778.1"/>
    <property type="molecule type" value="Genomic_DNA"/>
</dbReference>
<evidence type="ECO:0000313" key="2">
    <source>
        <dbReference type="EMBL" id="CEH18778.1"/>
    </source>
</evidence>
<dbReference type="PANTHER" id="PTHR12905:SF0">
    <property type="entry name" value="CALCINEURIN-LIKE PHOSPHOESTERASE DOMAIN-CONTAINING PROTEIN"/>
    <property type="match status" value="1"/>
</dbReference>
<dbReference type="InterPro" id="IPR029052">
    <property type="entry name" value="Metallo-depent_PP-like"/>
</dbReference>
<dbReference type="Pfam" id="PF00149">
    <property type="entry name" value="Metallophos"/>
    <property type="match status" value="1"/>
</dbReference>
<sequence>MSRSSNVRREAPSQSFGTDVVHLQYDVDAPPPLASPSHARFVILSDTHSTEPEVPDGDVLMHCGDLTDIGTQHSFERFLDWFRSHPHQTKIAIAGNHDFAADNKTGWYDRKGRSIHRQFNEPQADTARVSELLREKRSDGFVYLEDERYSFSIAREGIRDRVWNVYGSPWTPKFGGWAWNHERGAEAKKLYANVPTDVDLLLTHGPPHGFGDLDVIRYGRSHVGCEELTRKLTAGELSPRIHAFGHIHEARGMFRQQWPRENHRPHHDRHAPNTLFINAALADMDAARSQAHQTFKYRVQHQPIIVDLDCRL</sequence>
<dbReference type="InterPro" id="IPR004843">
    <property type="entry name" value="Calcineurin-like_PHP"/>
</dbReference>
<evidence type="ECO:0000313" key="3">
    <source>
        <dbReference type="Proteomes" id="UP000054845"/>
    </source>
</evidence>
<organism evidence="2 3">
    <name type="scientific">Ceraceosorus bombacis</name>
    <dbReference type="NCBI Taxonomy" id="401625"/>
    <lineage>
        <taxon>Eukaryota</taxon>
        <taxon>Fungi</taxon>
        <taxon>Dikarya</taxon>
        <taxon>Basidiomycota</taxon>
        <taxon>Ustilaginomycotina</taxon>
        <taxon>Exobasidiomycetes</taxon>
        <taxon>Ceraceosorales</taxon>
        <taxon>Ceraceosoraceae</taxon>
        <taxon>Ceraceosorus</taxon>
    </lineage>
</organism>
<feature type="domain" description="Calcineurin-like phosphoesterase" evidence="1">
    <location>
        <begin position="54"/>
        <end position="249"/>
    </location>
</feature>
<dbReference type="CDD" id="cd07379">
    <property type="entry name" value="MPP_239FB"/>
    <property type="match status" value="1"/>
</dbReference>
<dbReference type="GO" id="GO:0016787">
    <property type="term" value="F:hydrolase activity"/>
    <property type="evidence" value="ECO:0007669"/>
    <property type="project" value="InterPro"/>
</dbReference>
<evidence type="ECO:0000259" key="1">
    <source>
        <dbReference type="Pfam" id="PF00149"/>
    </source>
</evidence>
<dbReference type="OrthoDB" id="630188at2759"/>
<dbReference type="Gene3D" id="3.60.21.10">
    <property type="match status" value="1"/>
</dbReference>
<dbReference type="SUPFAM" id="SSF56300">
    <property type="entry name" value="Metallo-dependent phosphatases"/>
    <property type="match status" value="1"/>
</dbReference>
<dbReference type="Proteomes" id="UP000054845">
    <property type="component" value="Unassembled WGS sequence"/>
</dbReference>
<keyword evidence="3" id="KW-1185">Reference proteome</keyword>
<accession>A0A0N7LB97</accession>